<name>A0A382HYS1_9ZZZZ</name>
<protein>
    <recommendedName>
        <fullName evidence="1">Glycosyltransferase 2-like domain-containing protein</fullName>
    </recommendedName>
</protein>
<dbReference type="InterPro" id="IPR029044">
    <property type="entry name" value="Nucleotide-diphossugar_trans"/>
</dbReference>
<dbReference type="InterPro" id="IPR001173">
    <property type="entry name" value="Glyco_trans_2-like"/>
</dbReference>
<evidence type="ECO:0000259" key="1">
    <source>
        <dbReference type="Pfam" id="PF00535"/>
    </source>
</evidence>
<dbReference type="SUPFAM" id="SSF53448">
    <property type="entry name" value="Nucleotide-diphospho-sugar transferases"/>
    <property type="match status" value="1"/>
</dbReference>
<accession>A0A382HYS1</accession>
<dbReference type="Pfam" id="PF00535">
    <property type="entry name" value="Glycos_transf_2"/>
    <property type="match status" value="1"/>
</dbReference>
<evidence type="ECO:0000313" key="2">
    <source>
        <dbReference type="EMBL" id="SVB92232.1"/>
    </source>
</evidence>
<gene>
    <name evidence="2" type="ORF">METZ01_LOCUS245086</name>
</gene>
<dbReference type="EMBL" id="UINC01064004">
    <property type="protein sequence ID" value="SVB92232.1"/>
    <property type="molecule type" value="Genomic_DNA"/>
</dbReference>
<organism evidence="2">
    <name type="scientific">marine metagenome</name>
    <dbReference type="NCBI Taxonomy" id="408172"/>
    <lineage>
        <taxon>unclassified sequences</taxon>
        <taxon>metagenomes</taxon>
        <taxon>ecological metagenomes</taxon>
    </lineage>
</organism>
<dbReference type="AlphaFoldDB" id="A0A382HYS1"/>
<feature type="domain" description="Glycosyltransferase 2-like" evidence="1">
    <location>
        <begin position="40"/>
        <end position="165"/>
    </location>
</feature>
<proteinExistence type="predicted"/>
<sequence>MGKRRVTLITAVWKRHDLTGLVLNRFRNIKAELADMIDLELIAVGSEGDKSQQLCENHGFAYVEHDNMPLNRKYNAASRLAQESNPDAVYRIDSDDWITSDAITNSLTKIDEGYLAVGLLDLYFLDLPSFRLGRWPGYGFFNNTKRMWAWRNRGKTVGVGRCFSRELMDELGWEIWDQEQELSKWLDTNCDERLKERGHKIKGFTMQQLQTFAMDIKGGGENITTQTFSNLRIKWVKDAKSELYQHFPKEEVDSLIQLSQSIN</sequence>
<dbReference type="Gene3D" id="3.90.550.10">
    <property type="entry name" value="Spore Coat Polysaccharide Biosynthesis Protein SpsA, Chain A"/>
    <property type="match status" value="1"/>
</dbReference>
<reference evidence="2" key="1">
    <citation type="submission" date="2018-05" db="EMBL/GenBank/DDBJ databases">
        <authorList>
            <person name="Lanie J.A."/>
            <person name="Ng W.-L."/>
            <person name="Kazmierczak K.M."/>
            <person name="Andrzejewski T.M."/>
            <person name="Davidsen T.M."/>
            <person name="Wayne K.J."/>
            <person name="Tettelin H."/>
            <person name="Glass J.I."/>
            <person name="Rusch D."/>
            <person name="Podicherti R."/>
            <person name="Tsui H.-C.T."/>
            <person name="Winkler M.E."/>
        </authorList>
    </citation>
    <scope>NUCLEOTIDE SEQUENCE</scope>
</reference>